<comment type="caution">
    <text evidence="9">The sequence shown here is derived from an EMBL/GenBank/DDBJ whole genome shotgun (WGS) entry which is preliminary data.</text>
</comment>
<accession>A0A0G0H7M6</accession>
<evidence type="ECO:0000256" key="1">
    <source>
        <dbReference type="ARBA" id="ARBA00002521"/>
    </source>
</evidence>
<comment type="similarity">
    <text evidence="6">Belongs to the peptidase M24A family. Methionine aminopeptidase type 1 subfamily.</text>
</comment>
<comment type="subunit">
    <text evidence="6">Monomer.</text>
</comment>
<keyword evidence="2 6" id="KW-0031">Aminopeptidase</keyword>
<keyword evidence="4 6" id="KW-0479">Metal-binding</keyword>
<evidence type="ECO:0000256" key="4">
    <source>
        <dbReference type="ARBA" id="ARBA00022723"/>
    </source>
</evidence>
<comment type="function">
    <text evidence="1 6">Removes the N-terminal methionine from nascent proteins. The N-terminal methionine is often cleaved when the second residue in the primary sequence is small and uncharged (Met-Ala-, Cys, Gly, Pro, Ser, Thr, or Val). Requires deformylation of the N(alpha)-formylated initiator methionine before it can be hydrolyzed.</text>
</comment>
<dbReference type="PANTHER" id="PTHR43330">
    <property type="entry name" value="METHIONINE AMINOPEPTIDASE"/>
    <property type="match status" value="1"/>
</dbReference>
<dbReference type="Proteomes" id="UP000033876">
    <property type="component" value="Unassembled WGS sequence"/>
</dbReference>
<dbReference type="HAMAP" id="MF_01974">
    <property type="entry name" value="MetAP_1"/>
    <property type="match status" value="1"/>
</dbReference>
<keyword evidence="5 6" id="KW-0378">Hydrolase</keyword>
<evidence type="ECO:0000259" key="8">
    <source>
        <dbReference type="Pfam" id="PF00557"/>
    </source>
</evidence>
<proteinExistence type="inferred from homology"/>
<feature type="binding site" evidence="6">
    <location>
        <position position="124"/>
    </location>
    <ligand>
        <name>a divalent metal cation</name>
        <dbReference type="ChEBI" id="CHEBI:60240"/>
        <label>2</label>
        <note>catalytic</note>
    </ligand>
</feature>
<dbReference type="Pfam" id="PF00557">
    <property type="entry name" value="Peptidase_M24"/>
    <property type="match status" value="1"/>
</dbReference>
<dbReference type="Gene3D" id="3.90.230.10">
    <property type="entry name" value="Creatinase/methionine aminopeptidase superfamily"/>
    <property type="match status" value="1"/>
</dbReference>
<evidence type="ECO:0000313" key="10">
    <source>
        <dbReference type="Proteomes" id="UP000033876"/>
    </source>
</evidence>
<comment type="catalytic activity">
    <reaction evidence="6 7">
        <text>Release of N-terminal amino acids, preferentially methionine, from peptides and arylamides.</text>
        <dbReference type="EC" id="3.4.11.18"/>
    </reaction>
</comment>
<gene>
    <name evidence="6" type="primary">map</name>
    <name evidence="9" type="ORF">US50_C0044G0008</name>
</gene>
<comment type="cofactor">
    <cofactor evidence="6">
        <name>Co(2+)</name>
        <dbReference type="ChEBI" id="CHEBI:48828"/>
    </cofactor>
    <cofactor evidence="6">
        <name>Zn(2+)</name>
        <dbReference type="ChEBI" id="CHEBI:29105"/>
    </cofactor>
    <cofactor evidence="6">
        <name>Mn(2+)</name>
        <dbReference type="ChEBI" id="CHEBI:29035"/>
    </cofactor>
    <cofactor evidence="6">
        <name>Fe(2+)</name>
        <dbReference type="ChEBI" id="CHEBI:29033"/>
    </cofactor>
    <text evidence="6">Binds 2 divalent metal cations per subunit. Has a high-affinity and a low affinity metal-binding site. The true nature of the physiological cofactor is under debate. The enzyme is active with cobalt, zinc, manganese or divalent iron ions. Most likely, methionine aminopeptidases function as mononuclear Fe(2+)-metalloproteases under physiological conditions, and the catalytically relevant metal-binding site has been assigned to the histidine-containing high-affinity site.</text>
</comment>
<reference evidence="9 10" key="1">
    <citation type="journal article" date="2015" name="Nature">
        <title>rRNA introns, odd ribosomes, and small enigmatic genomes across a large radiation of phyla.</title>
        <authorList>
            <person name="Brown C.T."/>
            <person name="Hug L.A."/>
            <person name="Thomas B.C."/>
            <person name="Sharon I."/>
            <person name="Castelle C.J."/>
            <person name="Singh A."/>
            <person name="Wilkins M.J."/>
            <person name="Williams K.H."/>
            <person name="Banfield J.F."/>
        </authorList>
    </citation>
    <scope>NUCLEOTIDE SEQUENCE [LARGE SCALE GENOMIC DNA]</scope>
</reference>
<evidence type="ECO:0000313" key="9">
    <source>
        <dbReference type="EMBL" id="KKQ34550.1"/>
    </source>
</evidence>
<feature type="binding site" evidence="6">
    <location>
        <position position="187"/>
    </location>
    <ligand>
        <name>a divalent metal cation</name>
        <dbReference type="ChEBI" id="CHEBI:60240"/>
        <label>2</label>
        <note>catalytic</note>
    </ligand>
</feature>
<dbReference type="GO" id="GO:0004239">
    <property type="term" value="F:initiator methionyl aminopeptidase activity"/>
    <property type="evidence" value="ECO:0007669"/>
    <property type="project" value="UniProtKB-UniRule"/>
</dbReference>
<feature type="binding site" evidence="6">
    <location>
        <position position="124"/>
    </location>
    <ligand>
        <name>a divalent metal cation</name>
        <dbReference type="ChEBI" id="CHEBI:60240"/>
        <label>1</label>
    </ligand>
</feature>
<dbReference type="CDD" id="cd01086">
    <property type="entry name" value="MetAP1"/>
    <property type="match status" value="1"/>
</dbReference>
<dbReference type="InterPro" id="IPR036005">
    <property type="entry name" value="Creatinase/aminopeptidase-like"/>
</dbReference>
<evidence type="ECO:0000256" key="5">
    <source>
        <dbReference type="ARBA" id="ARBA00022801"/>
    </source>
</evidence>
<protein>
    <recommendedName>
        <fullName evidence="6 7">Methionine aminopeptidase</fullName>
        <shortName evidence="6">MAP</shortName>
        <shortName evidence="6">MetAP</shortName>
        <ecNumber evidence="6 7">3.4.11.18</ecNumber>
    </recommendedName>
    <alternativeName>
        <fullName evidence="6">Peptidase M</fullName>
    </alternativeName>
</protein>
<dbReference type="InterPro" id="IPR002467">
    <property type="entry name" value="Pept_M24A_MAP1"/>
</dbReference>
<dbReference type="InterPro" id="IPR000994">
    <property type="entry name" value="Pept_M24"/>
</dbReference>
<dbReference type="PANTHER" id="PTHR43330:SF27">
    <property type="entry name" value="METHIONINE AMINOPEPTIDASE"/>
    <property type="match status" value="1"/>
</dbReference>
<dbReference type="EMBL" id="LBTF01000044">
    <property type="protein sequence ID" value="KKQ34550.1"/>
    <property type="molecule type" value="Genomic_DNA"/>
</dbReference>
<dbReference type="AlphaFoldDB" id="A0A0G0H7M6"/>
<dbReference type="GO" id="GO:0046872">
    <property type="term" value="F:metal ion binding"/>
    <property type="evidence" value="ECO:0007669"/>
    <property type="project" value="UniProtKB-UniRule"/>
</dbReference>
<dbReference type="PRINTS" id="PR00599">
    <property type="entry name" value="MAPEPTIDASE"/>
</dbReference>
<dbReference type="GO" id="GO:0006508">
    <property type="term" value="P:proteolysis"/>
    <property type="evidence" value="ECO:0007669"/>
    <property type="project" value="UniProtKB-KW"/>
</dbReference>
<feature type="binding site" evidence="6">
    <location>
        <position position="220"/>
    </location>
    <ligand>
        <name>a divalent metal cation</name>
        <dbReference type="ChEBI" id="CHEBI:60240"/>
        <label>2</label>
        <note>catalytic</note>
    </ligand>
</feature>
<evidence type="ECO:0000256" key="7">
    <source>
        <dbReference type="RuleBase" id="RU003653"/>
    </source>
</evidence>
<dbReference type="PATRIC" id="fig|1618742.3.peg.677"/>
<feature type="domain" description="Peptidase M24" evidence="8">
    <location>
        <begin position="11"/>
        <end position="258"/>
    </location>
</feature>
<dbReference type="InterPro" id="IPR001714">
    <property type="entry name" value="Pept_M24_MAP"/>
</dbReference>
<keyword evidence="3 6" id="KW-0645">Protease</keyword>
<feature type="binding site" evidence="6">
    <location>
        <position position="251"/>
    </location>
    <ligand>
        <name>a divalent metal cation</name>
        <dbReference type="ChEBI" id="CHEBI:60240"/>
        <label>2</label>
        <note>catalytic</note>
    </ligand>
</feature>
<dbReference type="EC" id="3.4.11.18" evidence="6 7"/>
<evidence type="ECO:0000256" key="6">
    <source>
        <dbReference type="HAMAP-Rule" id="MF_01974"/>
    </source>
</evidence>
<feature type="binding site" evidence="6">
    <location>
        <position position="194"/>
    </location>
    <ligand>
        <name>substrate</name>
    </ligand>
</feature>
<name>A0A0G0H7M6_9BACT</name>
<evidence type="ECO:0000256" key="2">
    <source>
        <dbReference type="ARBA" id="ARBA00022438"/>
    </source>
</evidence>
<evidence type="ECO:0000256" key="3">
    <source>
        <dbReference type="ARBA" id="ARBA00022670"/>
    </source>
</evidence>
<feature type="binding site" evidence="6">
    <location>
        <position position="113"/>
    </location>
    <ligand>
        <name>a divalent metal cation</name>
        <dbReference type="ChEBI" id="CHEBI:60240"/>
        <label>1</label>
    </ligand>
</feature>
<sequence>MIIIKTKEEIEIMREGGRRLAAILQNVKEKIKPGVSTKELDDYTRELIKDGEQPASAQGSGEAKDEPAFLNYKPAGVKRPYPAALCVSVNEEVVHGIPSPDRILKEGDIVSIDCGLKHNGLFTDHAITVPVGEISKEAKKLIAVTEEALYIGIKAARVGGRIGDIGEAIEKFVAPHGYGIVRVLSGHGVGKKIHEDPYVPNYGEKGTGPKIVEGMTIAIEPMLTLGTDDVMLHSDEYTYSTTDKSLSAHFEHSIAITERGPQILTKN</sequence>
<organism evidence="9 10">
    <name type="scientific">Candidatus Nomurabacteria bacterium GW2011_GWB1_37_5</name>
    <dbReference type="NCBI Taxonomy" id="1618742"/>
    <lineage>
        <taxon>Bacteria</taxon>
        <taxon>Candidatus Nomuraibacteriota</taxon>
    </lineage>
</organism>
<feature type="binding site" evidence="6">
    <location>
        <position position="251"/>
    </location>
    <ligand>
        <name>a divalent metal cation</name>
        <dbReference type="ChEBI" id="CHEBI:60240"/>
        <label>1</label>
    </ligand>
</feature>
<dbReference type="GO" id="GO:0005829">
    <property type="term" value="C:cytosol"/>
    <property type="evidence" value="ECO:0007669"/>
    <property type="project" value="TreeGrafter"/>
</dbReference>
<feature type="binding site" evidence="6">
    <location>
        <position position="95"/>
    </location>
    <ligand>
        <name>substrate</name>
    </ligand>
</feature>
<dbReference type="GO" id="GO:0070006">
    <property type="term" value="F:metalloaminopeptidase activity"/>
    <property type="evidence" value="ECO:0007669"/>
    <property type="project" value="UniProtKB-UniRule"/>
</dbReference>
<dbReference type="NCBIfam" id="TIGR00500">
    <property type="entry name" value="met_pdase_I"/>
    <property type="match status" value="1"/>
</dbReference>
<dbReference type="SUPFAM" id="SSF55920">
    <property type="entry name" value="Creatinase/aminopeptidase"/>
    <property type="match status" value="1"/>
</dbReference>